<sequence>MATIKLIVPLIALVGVGLATALVFRPKDGDEQLGPAVVIGADTLEIEGVQRKLASIVVPLPDQQCVDRNGQVWSCGQDAIRALRKLVGGTTILCRPHPGAEGLSDCFVDEKSLSELMVRQGWALTCRAGGAGHSDEERNARFLALGLWRGGFEPAAALEKCRG</sequence>
<dbReference type="GO" id="GO:0004519">
    <property type="term" value="F:endonuclease activity"/>
    <property type="evidence" value="ECO:0007669"/>
    <property type="project" value="UniProtKB-KW"/>
</dbReference>
<protein>
    <submittedName>
        <fullName evidence="1">Endonuclease YncB(Thermonuclease family)</fullName>
    </submittedName>
</protein>
<keyword evidence="1" id="KW-0540">Nuclease</keyword>
<keyword evidence="1" id="KW-0378">Hydrolase</keyword>
<dbReference type="Proteomes" id="UP000318050">
    <property type="component" value="Unassembled WGS sequence"/>
</dbReference>
<name>A0A560HM08_9PROT</name>
<keyword evidence="1" id="KW-0255">Endonuclease</keyword>
<dbReference type="SUPFAM" id="SSF50199">
    <property type="entry name" value="Staphylococcal nuclease"/>
    <property type="match status" value="1"/>
</dbReference>
<proteinExistence type="predicted"/>
<dbReference type="EMBL" id="VITT01000040">
    <property type="protein sequence ID" value="TWB46971.1"/>
    <property type="molecule type" value="Genomic_DNA"/>
</dbReference>
<evidence type="ECO:0000313" key="1">
    <source>
        <dbReference type="EMBL" id="TWB46971.1"/>
    </source>
</evidence>
<gene>
    <name evidence="1" type="ORF">FBZ92_14029</name>
</gene>
<comment type="caution">
    <text evidence="1">The sequence shown here is derived from an EMBL/GenBank/DDBJ whole genome shotgun (WGS) entry which is preliminary data.</text>
</comment>
<evidence type="ECO:0000313" key="2">
    <source>
        <dbReference type="Proteomes" id="UP000318050"/>
    </source>
</evidence>
<dbReference type="AlphaFoldDB" id="A0A560HM08"/>
<reference evidence="1 2" key="1">
    <citation type="submission" date="2019-06" db="EMBL/GenBank/DDBJ databases">
        <title>Genomic Encyclopedia of Type Strains, Phase IV (KMG-V): Genome sequencing to study the core and pangenomes of soil and plant-associated prokaryotes.</title>
        <authorList>
            <person name="Whitman W."/>
        </authorList>
    </citation>
    <scope>NUCLEOTIDE SEQUENCE [LARGE SCALE GENOMIC DNA]</scope>
    <source>
        <strain evidence="1 2">BR 11140</strain>
    </source>
</reference>
<accession>A0A560HM08</accession>
<organism evidence="1 2">
    <name type="scientific">Nitrospirillum amazonense</name>
    <dbReference type="NCBI Taxonomy" id="28077"/>
    <lineage>
        <taxon>Bacteria</taxon>
        <taxon>Pseudomonadati</taxon>
        <taxon>Pseudomonadota</taxon>
        <taxon>Alphaproteobacteria</taxon>
        <taxon>Rhodospirillales</taxon>
        <taxon>Azospirillaceae</taxon>
        <taxon>Nitrospirillum</taxon>
    </lineage>
</organism>
<dbReference type="InterPro" id="IPR035437">
    <property type="entry name" value="SNase_OB-fold_sf"/>
</dbReference>
<dbReference type="OrthoDB" id="9805504at2"/>
<dbReference type="Gene3D" id="2.40.50.90">
    <property type="match status" value="1"/>
</dbReference>